<comment type="catalytic activity">
    <reaction evidence="2">
        <text>2 GTP = 3',3'-c-di-GMP + 2 diphosphate</text>
        <dbReference type="Rhea" id="RHEA:24898"/>
        <dbReference type="ChEBI" id="CHEBI:33019"/>
        <dbReference type="ChEBI" id="CHEBI:37565"/>
        <dbReference type="ChEBI" id="CHEBI:58805"/>
        <dbReference type="EC" id="2.7.7.65"/>
    </reaction>
</comment>
<dbReference type="InterPro" id="IPR050469">
    <property type="entry name" value="Diguanylate_Cyclase"/>
</dbReference>
<dbReference type="NCBIfam" id="TIGR00254">
    <property type="entry name" value="GGDEF"/>
    <property type="match status" value="1"/>
</dbReference>
<evidence type="ECO:0000313" key="6">
    <source>
        <dbReference type="Proteomes" id="UP001157355"/>
    </source>
</evidence>
<evidence type="ECO:0000259" key="4">
    <source>
        <dbReference type="PROSITE" id="PS50887"/>
    </source>
</evidence>
<dbReference type="EMBL" id="BSPP01000004">
    <property type="protein sequence ID" value="GLS86094.1"/>
    <property type="molecule type" value="Genomic_DNA"/>
</dbReference>
<reference evidence="5 6" key="1">
    <citation type="journal article" date="2014" name="Int. J. Syst. Evol. Microbiol.">
        <title>Complete genome sequence of Corynebacterium casei LMG S-19264T (=DSM 44701T), isolated from a smear-ripened cheese.</title>
        <authorList>
            <consortium name="US DOE Joint Genome Institute (JGI-PGF)"/>
            <person name="Walter F."/>
            <person name="Albersmeier A."/>
            <person name="Kalinowski J."/>
            <person name="Ruckert C."/>
        </authorList>
    </citation>
    <scope>NUCLEOTIDE SEQUENCE [LARGE SCALE GENOMIC DNA]</scope>
    <source>
        <strain evidence="5 6">NBRC 111766</strain>
    </source>
</reference>
<organism evidence="5 6">
    <name type="scientific">Cypionkella aquatica</name>
    <dbReference type="NCBI Taxonomy" id="1756042"/>
    <lineage>
        <taxon>Bacteria</taxon>
        <taxon>Pseudomonadati</taxon>
        <taxon>Pseudomonadota</taxon>
        <taxon>Alphaproteobacteria</taxon>
        <taxon>Rhodobacterales</taxon>
        <taxon>Paracoccaceae</taxon>
        <taxon>Cypionkella</taxon>
    </lineage>
</organism>
<dbReference type="EC" id="2.7.7.65" evidence="1"/>
<protein>
    <recommendedName>
        <fullName evidence="1">diguanylate cyclase</fullName>
        <ecNumber evidence="1">2.7.7.65</ecNumber>
    </recommendedName>
</protein>
<dbReference type="InterPro" id="IPR043128">
    <property type="entry name" value="Rev_trsase/Diguanyl_cyclase"/>
</dbReference>
<feature type="transmembrane region" description="Helical" evidence="3">
    <location>
        <begin position="45"/>
        <end position="70"/>
    </location>
</feature>
<dbReference type="SUPFAM" id="SSF55073">
    <property type="entry name" value="Nucleotide cyclase"/>
    <property type="match status" value="1"/>
</dbReference>
<evidence type="ECO:0000313" key="5">
    <source>
        <dbReference type="EMBL" id="GLS86094.1"/>
    </source>
</evidence>
<dbReference type="Pfam" id="PF00990">
    <property type="entry name" value="GGDEF"/>
    <property type="match status" value="1"/>
</dbReference>
<feature type="domain" description="GGDEF" evidence="4">
    <location>
        <begin position="151"/>
        <end position="282"/>
    </location>
</feature>
<gene>
    <name evidence="5" type="ORF">GCM10010873_10680</name>
</gene>
<evidence type="ECO:0000256" key="2">
    <source>
        <dbReference type="ARBA" id="ARBA00034247"/>
    </source>
</evidence>
<evidence type="ECO:0000256" key="3">
    <source>
        <dbReference type="SAM" id="Phobius"/>
    </source>
</evidence>
<proteinExistence type="predicted"/>
<keyword evidence="6" id="KW-1185">Reference proteome</keyword>
<keyword evidence="3" id="KW-0812">Transmembrane</keyword>
<accession>A0AA37U292</accession>
<dbReference type="Proteomes" id="UP001157355">
    <property type="component" value="Unassembled WGS sequence"/>
</dbReference>
<dbReference type="GO" id="GO:0052621">
    <property type="term" value="F:diguanylate cyclase activity"/>
    <property type="evidence" value="ECO:0007669"/>
    <property type="project" value="UniProtKB-EC"/>
</dbReference>
<dbReference type="FunFam" id="3.30.70.270:FF:000001">
    <property type="entry name" value="Diguanylate cyclase domain protein"/>
    <property type="match status" value="1"/>
</dbReference>
<dbReference type="SMART" id="SM00267">
    <property type="entry name" value="GGDEF"/>
    <property type="match status" value="1"/>
</dbReference>
<dbReference type="InterPro" id="IPR000160">
    <property type="entry name" value="GGDEF_dom"/>
</dbReference>
<dbReference type="InterPro" id="IPR029787">
    <property type="entry name" value="Nucleotide_cyclase"/>
</dbReference>
<comment type="caution">
    <text evidence="5">The sequence shown here is derived from an EMBL/GenBank/DDBJ whole genome shotgun (WGS) entry which is preliminary data.</text>
</comment>
<sequence>MRLYAAMSRIFPASFLAKVFLVTFLGIHVPLLALGFWAIKSNGGPLAHIGPLLVALVATLVGTVLTLWALHAILRPVFLTEAALRNYEATGKTMPLPQGYGDQVGRLMEATNRLILSVEWQIDDSRRKSETDSLTGLLNRRGFERRMPKQLRGALLIGDVDAFKSINDRHGHAEGDRVLAKIAELFSKSVRAGDLVSRFGGDEFLIYLPDVDSAQATTTAQRLRQAVQNHIWGDDLAVSVTIGVAVAPNGADLNTLFKQADALLYESKSRVDHASHDGAVNMGGLRH</sequence>
<dbReference type="PANTHER" id="PTHR45138:SF9">
    <property type="entry name" value="DIGUANYLATE CYCLASE DGCM-RELATED"/>
    <property type="match status" value="1"/>
</dbReference>
<dbReference type="PROSITE" id="PS50887">
    <property type="entry name" value="GGDEF"/>
    <property type="match status" value="1"/>
</dbReference>
<feature type="transmembrane region" description="Helical" evidence="3">
    <location>
        <begin position="20"/>
        <end position="39"/>
    </location>
</feature>
<dbReference type="CDD" id="cd01949">
    <property type="entry name" value="GGDEF"/>
    <property type="match status" value="1"/>
</dbReference>
<dbReference type="AlphaFoldDB" id="A0AA37U292"/>
<dbReference type="PANTHER" id="PTHR45138">
    <property type="entry name" value="REGULATORY COMPONENTS OF SENSORY TRANSDUCTION SYSTEM"/>
    <property type="match status" value="1"/>
</dbReference>
<name>A0AA37U292_9RHOB</name>
<dbReference type="Gene3D" id="3.30.70.270">
    <property type="match status" value="1"/>
</dbReference>
<dbReference type="RefSeq" id="WP_284324299.1">
    <property type="nucleotide sequence ID" value="NZ_BSPP01000004.1"/>
</dbReference>
<keyword evidence="3" id="KW-1133">Transmembrane helix</keyword>
<evidence type="ECO:0000256" key="1">
    <source>
        <dbReference type="ARBA" id="ARBA00012528"/>
    </source>
</evidence>
<keyword evidence="3" id="KW-0472">Membrane</keyword>